<dbReference type="SUPFAM" id="SSF53335">
    <property type="entry name" value="S-adenosyl-L-methionine-dependent methyltransferases"/>
    <property type="match status" value="1"/>
</dbReference>
<dbReference type="KEGG" id="dsc:ABOD76_01135"/>
<dbReference type="GO" id="GO:0008757">
    <property type="term" value="F:S-adenosylmethionine-dependent methyltransferase activity"/>
    <property type="evidence" value="ECO:0007669"/>
    <property type="project" value="InterPro"/>
</dbReference>
<dbReference type="Pfam" id="PF08241">
    <property type="entry name" value="Methyltransf_11"/>
    <property type="match status" value="1"/>
</dbReference>
<dbReference type="CDD" id="cd02440">
    <property type="entry name" value="AdoMet_MTases"/>
    <property type="match status" value="1"/>
</dbReference>
<dbReference type="InterPro" id="IPR013216">
    <property type="entry name" value="Methyltransf_11"/>
</dbReference>
<gene>
    <name evidence="2" type="ORF">ABOD76_01135</name>
</gene>
<organism evidence="2">
    <name type="scientific">Deinococcus sonorensis KR-87</name>
    <dbReference type="NCBI Taxonomy" id="694439"/>
    <lineage>
        <taxon>Bacteria</taxon>
        <taxon>Thermotogati</taxon>
        <taxon>Deinococcota</taxon>
        <taxon>Deinococci</taxon>
        <taxon>Deinococcales</taxon>
        <taxon>Deinococcaceae</taxon>
        <taxon>Deinococcus</taxon>
    </lineage>
</organism>
<keyword evidence="2" id="KW-0489">Methyltransferase</keyword>
<dbReference type="AlphaFoldDB" id="A0AAU7U5I4"/>
<keyword evidence="2" id="KW-0614">Plasmid</keyword>
<geneLocation type="plasmid" evidence="2">
    <name>pDson04</name>
</geneLocation>
<keyword evidence="2" id="KW-0808">Transferase</keyword>
<dbReference type="PANTHER" id="PTHR43591">
    <property type="entry name" value="METHYLTRANSFERASE"/>
    <property type="match status" value="1"/>
</dbReference>
<dbReference type="RefSeq" id="WP_350240790.1">
    <property type="nucleotide sequence ID" value="NZ_CP158296.1"/>
</dbReference>
<dbReference type="EMBL" id="CP158296">
    <property type="protein sequence ID" value="XBV83361.1"/>
    <property type="molecule type" value="Genomic_DNA"/>
</dbReference>
<dbReference type="Gene3D" id="3.40.50.150">
    <property type="entry name" value="Vaccinia Virus protein VP39"/>
    <property type="match status" value="1"/>
</dbReference>
<name>A0AAU7U5I4_9DEIO</name>
<feature type="domain" description="Methyltransferase type 11" evidence="1">
    <location>
        <begin position="43"/>
        <end position="139"/>
    </location>
</feature>
<accession>A0AAU7U5I4</accession>
<reference evidence="2" key="1">
    <citation type="submission" date="2024-06" db="EMBL/GenBank/DDBJ databases">
        <title>Draft Genome Sequence of Deinococcus sonorensis Type Strain KR-87, a Biofilm Producing Representative of the Genus Deinococcus.</title>
        <authorList>
            <person name="Boren L.S."/>
            <person name="Grosso R.A."/>
            <person name="Hugenberg-Cox A.N."/>
            <person name="Hill J.T.E."/>
            <person name="Albert C.M."/>
            <person name="Tuohy J.M."/>
        </authorList>
    </citation>
    <scope>NUCLEOTIDE SEQUENCE</scope>
    <source>
        <strain evidence="2">KR-87</strain>
        <plasmid evidence="2">pDson04</plasmid>
    </source>
</reference>
<proteinExistence type="predicted"/>
<dbReference type="PANTHER" id="PTHR43591:SF24">
    <property type="entry name" value="2-METHOXY-6-POLYPRENYL-1,4-BENZOQUINOL METHYLASE, MITOCHONDRIAL"/>
    <property type="match status" value="1"/>
</dbReference>
<dbReference type="InterPro" id="IPR029063">
    <property type="entry name" value="SAM-dependent_MTases_sf"/>
</dbReference>
<protein>
    <submittedName>
        <fullName evidence="2">Methyltransferase domain-containing protein</fullName>
    </submittedName>
</protein>
<dbReference type="GO" id="GO:0032259">
    <property type="term" value="P:methylation"/>
    <property type="evidence" value="ECO:0007669"/>
    <property type="project" value="UniProtKB-KW"/>
</dbReference>
<sequence>MSSPIFAGSIPQIYGQYLVPMLFAPYAADLAARVADRHPERVLELAAGTGALTRSLAERLSPSASLVATDISPPMLDLGRQQGTARPVEWRPADAMALPFPDSTFDVVVCQFGVMFFPDRAGAFAEVRRVLKPGGQLIFNVWDRMDQNDFAATVDLAVRACFPDDPPTFVERLPHGYHDLSVIRQDLAQGGFTQSAEVTTVQFRSSAASAEVVAVGFCHGTPLRTEIERRDPAGLARVTEAARRAVEDRFGSSAVEGTMQAHIVTVEREGTA</sequence>
<evidence type="ECO:0000259" key="1">
    <source>
        <dbReference type="Pfam" id="PF08241"/>
    </source>
</evidence>
<evidence type="ECO:0000313" key="2">
    <source>
        <dbReference type="EMBL" id="XBV83361.1"/>
    </source>
</evidence>